<protein>
    <submittedName>
        <fullName evidence="2">Uncharacterized protein</fullName>
    </submittedName>
</protein>
<dbReference type="AlphaFoldDB" id="A0A9P7B316"/>
<organism evidence="2 3">
    <name type="scientific">Rhodotorula mucilaginosa</name>
    <name type="common">Yeast</name>
    <name type="synonym">Rhodotorula rubra</name>
    <dbReference type="NCBI Taxonomy" id="5537"/>
    <lineage>
        <taxon>Eukaryota</taxon>
        <taxon>Fungi</taxon>
        <taxon>Dikarya</taxon>
        <taxon>Basidiomycota</taxon>
        <taxon>Pucciniomycotina</taxon>
        <taxon>Microbotryomycetes</taxon>
        <taxon>Sporidiobolales</taxon>
        <taxon>Sporidiobolaceae</taxon>
        <taxon>Rhodotorula</taxon>
    </lineage>
</organism>
<name>A0A9P7B316_RHOMI</name>
<feature type="region of interest" description="Disordered" evidence="1">
    <location>
        <begin position="292"/>
        <end position="360"/>
    </location>
</feature>
<proteinExistence type="predicted"/>
<feature type="region of interest" description="Disordered" evidence="1">
    <location>
        <begin position="31"/>
        <end position="50"/>
    </location>
</feature>
<evidence type="ECO:0000313" key="2">
    <source>
        <dbReference type="EMBL" id="KAG0655614.1"/>
    </source>
</evidence>
<feature type="region of interest" description="Disordered" evidence="1">
    <location>
        <begin position="124"/>
        <end position="146"/>
    </location>
</feature>
<feature type="compositionally biased region" description="Polar residues" evidence="1">
    <location>
        <begin position="337"/>
        <end position="359"/>
    </location>
</feature>
<gene>
    <name evidence="2" type="ORF">C6P46_000782</name>
</gene>
<accession>A0A9P7B316</accession>
<reference evidence="2 3" key="1">
    <citation type="submission" date="2020-11" db="EMBL/GenBank/DDBJ databases">
        <title>Kefir isolates.</title>
        <authorList>
            <person name="Marcisauskas S."/>
            <person name="Kim Y."/>
            <person name="Blasche S."/>
        </authorList>
    </citation>
    <scope>NUCLEOTIDE SEQUENCE [LARGE SCALE GENOMIC DNA]</scope>
    <source>
        <strain evidence="2 3">KR</strain>
    </source>
</reference>
<keyword evidence="3" id="KW-1185">Reference proteome</keyword>
<feature type="compositionally biased region" description="Polar residues" evidence="1">
    <location>
        <begin position="303"/>
        <end position="312"/>
    </location>
</feature>
<feature type="compositionally biased region" description="Low complexity" evidence="1">
    <location>
        <begin position="321"/>
        <end position="336"/>
    </location>
</feature>
<sequence>MLAVYPAPQSSRELGKVANPVASAPTSIHTEFGQANKPSRGKLAPTVSGDSRHAGQAAARCGIRNTATVTDASLTNTWKGRPAPTECEYDAGVVPVPNPAVQPNSSAGGRMLMMSGDLLTIGSSSASASGNTSPQLGPATAAASGDHELGEVASSFGKHPGKPLQKGLACISCKAGSLAQRSSTAKWKREPIQCVYRADLYVQQCRDEEMRQRMGASDVKTEDSDDVCCPPEPAADMSSSTSSLEAMQPDEPQCCPSTLVGVPTVLPAILPPLPPLPPLPVLHTLAHRTKETTPMNVDDPTMATFSSSSTPSFRVARDDSTSFSAPPRPSRASSQSGLTTNPPSPAITHSETDLSSWPSPRSPLDGWCSNLVATYPPVPYPPATSFDGINPAWTEALNTGVIPPLSLSDTLETLGLGAGGGGDARADFDMADLSMPLPATVILSSSALSTPALKSEASFGMETLALPMDTPWISSGSAPLGYE</sequence>
<evidence type="ECO:0000313" key="3">
    <source>
        <dbReference type="Proteomes" id="UP000777482"/>
    </source>
</evidence>
<comment type="caution">
    <text evidence="2">The sequence shown here is derived from an EMBL/GenBank/DDBJ whole genome shotgun (WGS) entry which is preliminary data.</text>
</comment>
<dbReference type="EMBL" id="PUHQ01000115">
    <property type="protein sequence ID" value="KAG0655614.1"/>
    <property type="molecule type" value="Genomic_DNA"/>
</dbReference>
<evidence type="ECO:0000256" key="1">
    <source>
        <dbReference type="SAM" id="MobiDB-lite"/>
    </source>
</evidence>
<dbReference type="Proteomes" id="UP000777482">
    <property type="component" value="Unassembled WGS sequence"/>
</dbReference>
<dbReference type="OrthoDB" id="2529474at2759"/>